<dbReference type="RefSeq" id="WP_268153633.1">
    <property type="nucleotide sequence ID" value="NZ_JAPPUW010000025.1"/>
</dbReference>
<gene>
    <name evidence="2" type="ORF">EXJ73_17035</name>
</gene>
<dbReference type="CDD" id="cd02947">
    <property type="entry name" value="TRX_family"/>
    <property type="match status" value="1"/>
</dbReference>
<protein>
    <submittedName>
        <fullName evidence="2">Thioredoxin</fullName>
    </submittedName>
</protein>
<name>A0A9X4LJ58_9BURK</name>
<feature type="domain" description="Thioredoxin" evidence="1">
    <location>
        <begin position="12"/>
        <end position="94"/>
    </location>
</feature>
<dbReference type="EMBL" id="SGUG01000028">
    <property type="protein sequence ID" value="MDG0864168.1"/>
    <property type="molecule type" value="Genomic_DNA"/>
</dbReference>
<dbReference type="SUPFAM" id="SSF52833">
    <property type="entry name" value="Thioredoxin-like"/>
    <property type="match status" value="1"/>
</dbReference>
<reference evidence="2" key="1">
    <citation type="submission" date="2019-02" db="EMBL/GenBank/DDBJ databases">
        <title>Draft genome of the type strain Pelomonas aquatica CCUG 52575T.</title>
        <authorList>
            <person name="Gomila M."/>
            <person name="Lalucat J."/>
        </authorList>
    </citation>
    <scope>NUCLEOTIDE SEQUENCE</scope>
    <source>
        <strain evidence="2">CCUG 52575</strain>
    </source>
</reference>
<evidence type="ECO:0000259" key="1">
    <source>
        <dbReference type="Pfam" id="PF00085"/>
    </source>
</evidence>
<dbReference type="Gene3D" id="3.40.30.10">
    <property type="entry name" value="Glutaredoxin"/>
    <property type="match status" value="1"/>
</dbReference>
<dbReference type="Pfam" id="PF00085">
    <property type="entry name" value="Thioredoxin"/>
    <property type="match status" value="1"/>
</dbReference>
<evidence type="ECO:0000313" key="2">
    <source>
        <dbReference type="EMBL" id="MDG0864168.1"/>
    </source>
</evidence>
<organism evidence="2 3">
    <name type="scientific">Pelomonas aquatica</name>
    <dbReference type="NCBI Taxonomy" id="431058"/>
    <lineage>
        <taxon>Bacteria</taxon>
        <taxon>Pseudomonadati</taxon>
        <taxon>Pseudomonadota</taxon>
        <taxon>Betaproteobacteria</taxon>
        <taxon>Burkholderiales</taxon>
        <taxon>Sphaerotilaceae</taxon>
        <taxon>Roseateles</taxon>
    </lineage>
</organism>
<comment type="caution">
    <text evidence="2">The sequence shown here is derived from an EMBL/GenBank/DDBJ whole genome shotgun (WGS) entry which is preliminary data.</text>
</comment>
<evidence type="ECO:0000313" key="3">
    <source>
        <dbReference type="Proteomes" id="UP001152766"/>
    </source>
</evidence>
<dbReference type="AlphaFoldDB" id="A0A9X4LJ58"/>
<sequence length="112" mass="11990">MAFGDDLDMEQVNSMIGARDQIGLLYIYSKSCAACSVAKPLYDELKAAGLPIHFGTVCTDTMPDVWEAFSLTSIPSFLFVGGDQALGECRFPTSTALLKSMAEKAQAILTNG</sequence>
<dbReference type="Proteomes" id="UP001152766">
    <property type="component" value="Unassembled WGS sequence"/>
</dbReference>
<proteinExistence type="predicted"/>
<dbReference type="InterPro" id="IPR013766">
    <property type="entry name" value="Thioredoxin_domain"/>
</dbReference>
<keyword evidence="3" id="KW-1185">Reference proteome</keyword>
<accession>A0A9X4LJ58</accession>
<dbReference type="InterPro" id="IPR036249">
    <property type="entry name" value="Thioredoxin-like_sf"/>
</dbReference>